<gene>
    <name evidence="1" type="ORF">V6N12_069685</name>
</gene>
<proteinExistence type="predicted"/>
<accession>A0ABR2FEJ8</accession>
<dbReference type="Proteomes" id="UP001472677">
    <property type="component" value="Unassembled WGS sequence"/>
</dbReference>
<reference evidence="1 2" key="1">
    <citation type="journal article" date="2024" name="G3 (Bethesda)">
        <title>Genome assembly of Hibiscus sabdariffa L. provides insights into metabolisms of medicinal natural products.</title>
        <authorList>
            <person name="Kim T."/>
        </authorList>
    </citation>
    <scope>NUCLEOTIDE SEQUENCE [LARGE SCALE GENOMIC DNA]</scope>
    <source>
        <strain evidence="1">TK-2024</strain>
        <tissue evidence="1">Old leaves</tissue>
    </source>
</reference>
<dbReference type="EMBL" id="JBBPBM010000006">
    <property type="protein sequence ID" value="KAK8579359.1"/>
    <property type="molecule type" value="Genomic_DNA"/>
</dbReference>
<protein>
    <submittedName>
        <fullName evidence="1">Uncharacterized protein</fullName>
    </submittedName>
</protein>
<name>A0ABR2FEJ8_9ROSI</name>
<evidence type="ECO:0000313" key="2">
    <source>
        <dbReference type="Proteomes" id="UP001472677"/>
    </source>
</evidence>
<keyword evidence="2" id="KW-1185">Reference proteome</keyword>
<comment type="caution">
    <text evidence="1">The sequence shown here is derived from an EMBL/GenBank/DDBJ whole genome shotgun (WGS) entry which is preliminary data.</text>
</comment>
<organism evidence="1 2">
    <name type="scientific">Hibiscus sabdariffa</name>
    <name type="common">roselle</name>
    <dbReference type="NCBI Taxonomy" id="183260"/>
    <lineage>
        <taxon>Eukaryota</taxon>
        <taxon>Viridiplantae</taxon>
        <taxon>Streptophyta</taxon>
        <taxon>Embryophyta</taxon>
        <taxon>Tracheophyta</taxon>
        <taxon>Spermatophyta</taxon>
        <taxon>Magnoliopsida</taxon>
        <taxon>eudicotyledons</taxon>
        <taxon>Gunneridae</taxon>
        <taxon>Pentapetalae</taxon>
        <taxon>rosids</taxon>
        <taxon>malvids</taxon>
        <taxon>Malvales</taxon>
        <taxon>Malvaceae</taxon>
        <taxon>Malvoideae</taxon>
        <taxon>Hibiscus</taxon>
    </lineage>
</organism>
<evidence type="ECO:0000313" key="1">
    <source>
        <dbReference type="EMBL" id="KAK8579359.1"/>
    </source>
</evidence>
<sequence>MKGGRKKVQGITFMVQLMQLMRVALKSIPMDKQSDMVNGICEEITDITPIIAKDMDFDPCRAKMMMMMKEGYFAKTRQLTQLLRNGACRNDLNHGSRFVH</sequence>